<dbReference type="Pfam" id="PF00561">
    <property type="entry name" value="Abhydrolase_1"/>
    <property type="match status" value="1"/>
</dbReference>
<evidence type="ECO:0000313" key="2">
    <source>
        <dbReference type="EMBL" id="KAK9788304.1"/>
    </source>
</evidence>
<evidence type="ECO:0000313" key="3">
    <source>
        <dbReference type="Proteomes" id="UP001465755"/>
    </source>
</evidence>
<dbReference type="SUPFAM" id="SSF53474">
    <property type="entry name" value="alpha/beta-Hydrolases"/>
    <property type="match status" value="1"/>
</dbReference>
<dbReference type="PANTHER" id="PTHR47909">
    <property type="entry name" value="ALPHA/BETA-HYDROLASES SUPERFAMILY PROTEIN"/>
    <property type="match status" value="1"/>
</dbReference>
<dbReference type="InterPro" id="IPR029058">
    <property type="entry name" value="AB_hydrolase_fold"/>
</dbReference>
<feature type="domain" description="AB hydrolase-1" evidence="1">
    <location>
        <begin position="74"/>
        <end position="284"/>
    </location>
</feature>
<protein>
    <recommendedName>
        <fullName evidence="1">AB hydrolase-1 domain-containing protein</fullName>
    </recommendedName>
</protein>
<accession>A0AAW1NNK5</accession>
<dbReference type="Proteomes" id="UP001465755">
    <property type="component" value="Unassembled WGS sequence"/>
</dbReference>
<comment type="caution">
    <text evidence="2">The sequence shown here is derived from an EMBL/GenBank/DDBJ whole genome shotgun (WGS) entry which is preliminary data.</text>
</comment>
<reference evidence="2 3" key="1">
    <citation type="journal article" date="2024" name="Nat. Commun.">
        <title>Phylogenomics reveals the evolutionary origins of lichenization in chlorophyte algae.</title>
        <authorList>
            <person name="Puginier C."/>
            <person name="Libourel C."/>
            <person name="Otte J."/>
            <person name="Skaloud P."/>
            <person name="Haon M."/>
            <person name="Grisel S."/>
            <person name="Petersen M."/>
            <person name="Berrin J.G."/>
            <person name="Delaux P.M."/>
            <person name="Dal Grande F."/>
            <person name="Keller J."/>
        </authorList>
    </citation>
    <scope>NUCLEOTIDE SEQUENCE [LARGE SCALE GENOMIC DNA]</scope>
    <source>
        <strain evidence="2 3">SAG 2036</strain>
    </source>
</reference>
<dbReference type="AlphaFoldDB" id="A0AAW1NNK5"/>
<gene>
    <name evidence="2" type="ORF">WJX73_009128</name>
</gene>
<dbReference type="InterPro" id="IPR000073">
    <property type="entry name" value="AB_hydrolase_1"/>
</dbReference>
<dbReference type="Gene3D" id="3.40.50.1820">
    <property type="entry name" value="alpha/beta hydrolase"/>
    <property type="match status" value="1"/>
</dbReference>
<keyword evidence="3" id="KW-1185">Reference proteome</keyword>
<proteinExistence type="predicted"/>
<name>A0AAW1NNK5_9CHLO</name>
<evidence type="ECO:0000259" key="1">
    <source>
        <dbReference type="Pfam" id="PF00561"/>
    </source>
</evidence>
<dbReference type="EMBL" id="JALJOQ010000229">
    <property type="protein sequence ID" value="KAK9788304.1"/>
    <property type="molecule type" value="Genomic_DNA"/>
</dbReference>
<sequence>MELLPALESCSAPLATLRAPPRPAGLWAARRQRSASLREAATADQPTATESWPGGRLAWHRRPTQRVEAAPSTPPIVILPGFGNCTEDYVLGLGEPANSLVNCLQERGFHSQVVQVKRSDWLQALRGLLTRQYWQQKCQPAASYGWYLARVQQAVNLAREQTGHSQVILVGHSAGGWLGRAFMADPMYFESPPARPDDPHQAVSQLVSLGTPHSAPAAARDMTGGALTWVNQTFPGAHFMDHGIMYTCVAGRTVRGDCKAGRRSIERYSYGSYAQVCGEGQGAEGDGVVPYQSALLQGANNLLLGWLDSTSEAVFGAS</sequence>
<dbReference type="PANTHER" id="PTHR47909:SF2">
    <property type="entry name" value="GPI INOSITOL-DEACYLASE"/>
    <property type="match status" value="1"/>
</dbReference>
<organism evidence="2 3">
    <name type="scientific">Symbiochloris irregularis</name>
    <dbReference type="NCBI Taxonomy" id="706552"/>
    <lineage>
        <taxon>Eukaryota</taxon>
        <taxon>Viridiplantae</taxon>
        <taxon>Chlorophyta</taxon>
        <taxon>core chlorophytes</taxon>
        <taxon>Trebouxiophyceae</taxon>
        <taxon>Trebouxiales</taxon>
        <taxon>Trebouxiaceae</taxon>
        <taxon>Symbiochloris</taxon>
    </lineage>
</organism>